<feature type="non-terminal residue" evidence="1">
    <location>
        <position position="1"/>
    </location>
</feature>
<reference evidence="1" key="1">
    <citation type="journal article" date="2014" name="Front. Microbiol.">
        <title>High frequency of phylogenetically diverse reductive dehalogenase-homologous genes in deep subseafloor sedimentary metagenomes.</title>
        <authorList>
            <person name="Kawai M."/>
            <person name="Futagami T."/>
            <person name="Toyoda A."/>
            <person name="Takaki Y."/>
            <person name="Nishi S."/>
            <person name="Hori S."/>
            <person name="Arai W."/>
            <person name="Tsubouchi T."/>
            <person name="Morono Y."/>
            <person name="Uchiyama I."/>
            <person name="Ito T."/>
            <person name="Fujiyama A."/>
            <person name="Inagaki F."/>
            <person name="Takami H."/>
        </authorList>
    </citation>
    <scope>NUCLEOTIDE SEQUENCE</scope>
    <source>
        <strain evidence="1">Expedition CK06-06</strain>
    </source>
</reference>
<evidence type="ECO:0000313" key="1">
    <source>
        <dbReference type="EMBL" id="GAG22942.1"/>
    </source>
</evidence>
<gene>
    <name evidence="1" type="ORF">S01H1_55144</name>
</gene>
<organism evidence="1">
    <name type="scientific">marine sediment metagenome</name>
    <dbReference type="NCBI Taxonomy" id="412755"/>
    <lineage>
        <taxon>unclassified sequences</taxon>
        <taxon>metagenomes</taxon>
        <taxon>ecological metagenomes</taxon>
    </lineage>
</organism>
<name>X0WIC3_9ZZZZ</name>
<dbReference type="InterPro" id="IPR011990">
    <property type="entry name" value="TPR-like_helical_dom_sf"/>
</dbReference>
<proteinExistence type="predicted"/>
<dbReference type="EMBL" id="BARS01035829">
    <property type="protein sequence ID" value="GAG22942.1"/>
    <property type="molecule type" value="Genomic_DNA"/>
</dbReference>
<accession>X0WIC3</accession>
<dbReference type="Gene3D" id="1.25.40.10">
    <property type="entry name" value="Tetratricopeptide repeat domain"/>
    <property type="match status" value="1"/>
</dbReference>
<sequence length="224" mass="26170">RNQEIDTLRNAIHEEIRYERWEAAFNLVDEIERRFAYKVEAAALRSELEEARGRAIQAKLGEAIKLVADHFEAHDWDRAQGEIERLLHALPDDERVLSLIEQMKTLKEQHKQELKAAWDEAVRRSDVDAAIDVLKWLDQYLSREEAQELQSSARHVFKEKLLQLGVQFRFAVTEKRWRDALTTGMELVREFPNSRMATEVREALDTLRERARQATEGAPVDTLP</sequence>
<protein>
    <submittedName>
        <fullName evidence="1">Uncharacterized protein</fullName>
    </submittedName>
</protein>
<dbReference type="AlphaFoldDB" id="X0WIC3"/>
<comment type="caution">
    <text evidence="1">The sequence shown here is derived from an EMBL/GenBank/DDBJ whole genome shotgun (WGS) entry which is preliminary data.</text>
</comment>